<dbReference type="EMBL" id="CP011125">
    <property type="protein sequence ID" value="AKF11184.1"/>
    <property type="molecule type" value="Genomic_DNA"/>
</dbReference>
<dbReference type="Pfam" id="PF07396">
    <property type="entry name" value="Porin_O_P"/>
    <property type="match status" value="1"/>
</dbReference>
<sequence length="471" mass="51712">MAVGLVAIATITMPFVVGGTTAEAQESDTTVTTEAAAAPVAPDTDTSERPPEEIPPPPAGSTEPPAESAPAPTTEPAAEAEEEADEEEESSPEAEEPDVEVTAELGRGVEISAGDAFSLQLRARVQVQAALAHATQTAIDAGADEHWALDFQIRRMRLVFAGHALTRDLRYYIQLGFSPRDMERDLLVPVRDAYLNWQAHRDIGVRFGQMKVPYGLQRVVSSSALQFVDRSSVVAELNLDRDIGVTLISEDFLGLNGLLQYQAGLFGGRGRNRFGGLDSALVAGMVRVNPFGSFDHLSEGDISRSMQPRLSIGASAAYNIDSNRARSTHENVLQVARFDYLHLDADVHFKWAGFSFLSEIMYREANQPSATGTVDGEDVTEYSRSAWGWFAQAGYVLPPIPIEFAARYGETRPLDQNDPAAEFFLLRELGGAVSYYIAQHALKVQLDYFYYFGDDPRAERHQVRLQAQLYF</sequence>
<keyword evidence="3" id="KW-1185">Reference proteome</keyword>
<accession>A0A0F6SHX1</accession>
<gene>
    <name evidence="2" type="ORF">DB32_008333</name>
</gene>
<protein>
    <recommendedName>
        <fullName evidence="4">Phosphate-selective porin O and P</fullName>
    </recommendedName>
</protein>
<dbReference type="Proteomes" id="UP000034883">
    <property type="component" value="Chromosome"/>
</dbReference>
<evidence type="ECO:0000313" key="3">
    <source>
        <dbReference type="Proteomes" id="UP000034883"/>
    </source>
</evidence>
<evidence type="ECO:0000256" key="1">
    <source>
        <dbReference type="SAM" id="MobiDB-lite"/>
    </source>
</evidence>
<dbReference type="Gene3D" id="2.40.160.10">
    <property type="entry name" value="Porin"/>
    <property type="match status" value="1"/>
</dbReference>
<dbReference type="SUPFAM" id="SSF56935">
    <property type="entry name" value="Porins"/>
    <property type="match status" value="1"/>
</dbReference>
<feature type="compositionally biased region" description="Low complexity" evidence="1">
    <location>
        <begin position="60"/>
        <end position="77"/>
    </location>
</feature>
<dbReference type="InterPro" id="IPR010870">
    <property type="entry name" value="Porin_O/P"/>
</dbReference>
<dbReference type="KEGG" id="samy:DB32_008333"/>
<organism evidence="2 3">
    <name type="scientific">Sandaracinus amylolyticus</name>
    <dbReference type="NCBI Taxonomy" id="927083"/>
    <lineage>
        <taxon>Bacteria</taxon>
        <taxon>Pseudomonadati</taxon>
        <taxon>Myxococcota</taxon>
        <taxon>Polyangia</taxon>
        <taxon>Polyangiales</taxon>
        <taxon>Sandaracinaceae</taxon>
        <taxon>Sandaracinus</taxon>
    </lineage>
</organism>
<dbReference type="STRING" id="927083.DB32_008333"/>
<evidence type="ECO:0000313" key="2">
    <source>
        <dbReference type="EMBL" id="AKF11184.1"/>
    </source>
</evidence>
<dbReference type="InterPro" id="IPR023614">
    <property type="entry name" value="Porin_dom_sf"/>
</dbReference>
<name>A0A0F6SHX1_9BACT</name>
<evidence type="ECO:0008006" key="4">
    <source>
        <dbReference type="Google" id="ProtNLM"/>
    </source>
</evidence>
<feature type="compositionally biased region" description="Acidic residues" evidence="1">
    <location>
        <begin position="78"/>
        <end position="100"/>
    </location>
</feature>
<feature type="compositionally biased region" description="Low complexity" evidence="1">
    <location>
        <begin position="27"/>
        <end position="44"/>
    </location>
</feature>
<reference evidence="2 3" key="1">
    <citation type="submission" date="2015-03" db="EMBL/GenBank/DDBJ databases">
        <title>Genome assembly of Sandaracinus amylolyticus DSM 53668.</title>
        <authorList>
            <person name="Sharma G."/>
            <person name="Subramanian S."/>
        </authorList>
    </citation>
    <scope>NUCLEOTIDE SEQUENCE [LARGE SCALE GENOMIC DNA]</scope>
    <source>
        <strain evidence="2 3">DSM 53668</strain>
    </source>
</reference>
<proteinExistence type="predicted"/>
<dbReference type="AlphaFoldDB" id="A0A0F6SHX1"/>
<feature type="region of interest" description="Disordered" evidence="1">
    <location>
        <begin position="23"/>
        <end position="100"/>
    </location>
</feature>